<evidence type="ECO:0000259" key="2">
    <source>
        <dbReference type="Pfam" id="PF20014"/>
    </source>
</evidence>
<dbReference type="InterPro" id="IPR045402">
    <property type="entry name" value="GAP1-N2"/>
</dbReference>
<gene>
    <name evidence="3" type="ORF">SK3146_03021</name>
</gene>
<proteinExistence type="predicted"/>
<dbReference type="Proteomes" id="UP001057134">
    <property type="component" value="Chromosome"/>
</dbReference>
<keyword evidence="4" id="KW-1185">Reference proteome</keyword>
<protein>
    <recommendedName>
        <fullName evidence="5">PEGA domain-containing protein</fullName>
    </recommendedName>
</protein>
<evidence type="ECO:0000259" key="1">
    <source>
        <dbReference type="Pfam" id="PF20013"/>
    </source>
</evidence>
<dbReference type="EMBL" id="CP027059">
    <property type="protein sequence ID" value="UQZ83814.1"/>
    <property type="molecule type" value="Genomic_DNA"/>
</dbReference>
<name>A0ABY4RMV9_9BACL</name>
<dbReference type="RefSeq" id="WP_249865797.1">
    <property type="nucleotide sequence ID" value="NZ_CP027059.1"/>
</dbReference>
<evidence type="ECO:0008006" key="5">
    <source>
        <dbReference type="Google" id="ProtNLM"/>
    </source>
</evidence>
<dbReference type="Pfam" id="PF20013">
    <property type="entry name" value="GAP1-N2"/>
    <property type="match status" value="1"/>
</dbReference>
<dbReference type="Pfam" id="PF20014">
    <property type="entry name" value="GAP1-M"/>
    <property type="match status" value="1"/>
</dbReference>
<dbReference type="InterPro" id="IPR045401">
    <property type="entry name" value="GAP1-M"/>
</dbReference>
<feature type="domain" description="GTPase-associated protein 1 N-terminal" evidence="1">
    <location>
        <begin position="6"/>
        <end position="145"/>
    </location>
</feature>
<evidence type="ECO:0000313" key="4">
    <source>
        <dbReference type="Proteomes" id="UP001057134"/>
    </source>
</evidence>
<organism evidence="3 4">
    <name type="scientific">Paenibacillus konkukensis</name>
    <dbReference type="NCBI Taxonomy" id="2020716"/>
    <lineage>
        <taxon>Bacteria</taxon>
        <taxon>Bacillati</taxon>
        <taxon>Bacillota</taxon>
        <taxon>Bacilli</taxon>
        <taxon>Bacillales</taxon>
        <taxon>Paenibacillaceae</taxon>
        <taxon>Paenibacillus</taxon>
    </lineage>
</organism>
<evidence type="ECO:0000313" key="3">
    <source>
        <dbReference type="EMBL" id="UQZ83814.1"/>
    </source>
</evidence>
<feature type="domain" description="GTPase-associated protein 1 middle" evidence="2">
    <location>
        <begin position="161"/>
        <end position="263"/>
    </location>
</feature>
<reference evidence="3" key="2">
    <citation type="journal article" date="2021" name="J Anim Sci Technol">
        <title>Complete genome sequence of Paenibacillus konkukensis sp. nov. SK3146 as a potential probiotic strain.</title>
        <authorList>
            <person name="Jung H.I."/>
            <person name="Park S."/>
            <person name="Niu K.M."/>
            <person name="Lee S.W."/>
            <person name="Kothari D."/>
            <person name="Yi K.J."/>
            <person name="Kim S.K."/>
        </authorList>
    </citation>
    <scope>NUCLEOTIDE SEQUENCE</scope>
    <source>
        <strain evidence="3">SK3146</strain>
    </source>
</reference>
<sequence length="965" mass="108774">MTGQRKIQQQYFTRDREGIFRTSEGFDTVAKSAGLDNGFIKSVLHPYCVYKAPQELLGRDETDSSLYPKTLTVFRADSGELVIGRSVYVQTDFTGQRSASFTHQFIVPGERQEPFVREPNRLLRIRDFRSGYDIRGGKSIPELDEVAFDPAGSAEEGDRLLAAQGIDSRLFQQLIYAVMSSAANKKKVYISLAADVADSAEQARLLLEIIYRCIPYAFRRQLGFTTFNSEPEAKQNIHIVFVEPGGLRLPDRRVEKDYVFDFAGQKWLNTELPGQNHALLDWIWAHHNDKRRLDELFDFCEQALQGEAGALSLAIPTYYQLGMLYEIEQGSEAQYDNNRAGVMNALLTYLDKESAERKPRLKELFIRLLRKDVSDGEAIPTADYMKSLIAYYDFAEEGEQALLVQCFMIFMNRLAGKSGEGIEKAAQLSDLLLGRVSLFGLVMKELHKQSAATAEQYVAYRLKQIQSAERLKEEIMFWLKQAEDVTLEPFFAREVTGKQEQLLQREARKRIETAVSLHDFYGELPSRSGRKQFGAVCRQWQLEVKLALLEELDLTQLSYEDVVALGFIADPLDEELFRHANKTRRQQLILTGILYCSLMLRPGEEEEAVDALQGLGPVELDNVQAALRRLLAGRIDPSRYSSILLAFYRPDSERGLYESNEYDYDGLLEFIAANSFEADKVHDFLLWSASDSRFVDERGVINPHYKAAVSKYFQVREPRAFKDKQVRQKLLETDNESFAALFQTIKLRQSGKLAQFIARNKRKLVRGGLIAAPFIVVLLVLLWNPLLTWIASFGPAPEIAVESLPETSTTMEIALKASVKGADKDVLNVKMYVNGQYVSNGAIDTKVQLHDGENIFEFKAVNRGGKSSEVVQKKVMYTVPLPTVTHGPIPETTKSASITVTANAKDPNDPSPTIYINDQAVGQGSISQTINLVPGDNPIEIKAGNKFGKMSETIKKTVKYDAGKK</sequence>
<dbReference type="Gene3D" id="2.60.40.10">
    <property type="entry name" value="Immunoglobulins"/>
    <property type="match status" value="2"/>
</dbReference>
<dbReference type="InterPro" id="IPR013783">
    <property type="entry name" value="Ig-like_fold"/>
</dbReference>
<accession>A0ABY4RMV9</accession>
<reference evidence="3" key="1">
    <citation type="submission" date="2018-02" db="EMBL/GenBank/DDBJ databases">
        <authorList>
            <person name="Kim S.-K."/>
            <person name="Jung H.-I."/>
            <person name="Lee S.-W."/>
        </authorList>
    </citation>
    <scope>NUCLEOTIDE SEQUENCE</scope>
    <source>
        <strain evidence="3">SK3146</strain>
    </source>
</reference>